<name>B4DC73_9BACT</name>
<feature type="transmembrane region" description="Helical" evidence="1">
    <location>
        <begin position="77"/>
        <end position="105"/>
    </location>
</feature>
<evidence type="ECO:0000313" key="4">
    <source>
        <dbReference type="Proteomes" id="UP000005824"/>
    </source>
</evidence>
<reference evidence="3 4" key="1">
    <citation type="journal article" date="2011" name="J. Bacteriol.">
        <title>Genome sequence of Chthoniobacter flavus Ellin428, an aerobic heterotrophic soil bacterium.</title>
        <authorList>
            <person name="Kant R."/>
            <person name="van Passel M.W."/>
            <person name="Palva A."/>
            <person name="Lucas S."/>
            <person name="Lapidus A."/>
            <person name="Glavina Del Rio T."/>
            <person name="Dalin E."/>
            <person name="Tice H."/>
            <person name="Bruce D."/>
            <person name="Goodwin L."/>
            <person name="Pitluck S."/>
            <person name="Larimer F.W."/>
            <person name="Land M.L."/>
            <person name="Hauser L."/>
            <person name="Sangwan P."/>
            <person name="de Vos W.M."/>
            <person name="Janssen P.H."/>
            <person name="Smidt H."/>
        </authorList>
    </citation>
    <scope>NUCLEOTIDE SEQUENCE [LARGE SCALE GENOMIC DNA]</scope>
    <source>
        <strain evidence="3 4">Ellin428</strain>
    </source>
</reference>
<proteinExistence type="predicted"/>
<dbReference type="AlphaFoldDB" id="B4DC73"/>
<dbReference type="GO" id="GO:0016787">
    <property type="term" value="F:hydrolase activity"/>
    <property type="evidence" value="ECO:0007669"/>
    <property type="project" value="InterPro"/>
</dbReference>
<dbReference type="Pfam" id="PF00149">
    <property type="entry name" value="Metallophos"/>
    <property type="match status" value="1"/>
</dbReference>
<evidence type="ECO:0000259" key="2">
    <source>
        <dbReference type="Pfam" id="PF00149"/>
    </source>
</evidence>
<dbReference type="RefSeq" id="WP_006983831.1">
    <property type="nucleotide sequence ID" value="NZ_ABVL01000045.1"/>
</dbReference>
<evidence type="ECO:0000256" key="1">
    <source>
        <dbReference type="SAM" id="Phobius"/>
    </source>
</evidence>
<dbReference type="SUPFAM" id="SSF56300">
    <property type="entry name" value="Metallo-dependent phosphatases"/>
    <property type="match status" value="1"/>
</dbReference>
<dbReference type="FunCoup" id="B4DC73">
    <property type="interactions" value="126"/>
</dbReference>
<feature type="domain" description="Calcineurin-like phosphoesterase" evidence="2">
    <location>
        <begin position="176"/>
        <end position="349"/>
    </location>
</feature>
<dbReference type="PANTHER" id="PTHR31302:SF0">
    <property type="entry name" value="TRANSMEMBRANE PROTEIN WITH METALLOPHOSPHOESTERASE DOMAIN"/>
    <property type="match status" value="1"/>
</dbReference>
<feature type="transmembrane region" description="Helical" evidence="1">
    <location>
        <begin position="6"/>
        <end position="23"/>
    </location>
</feature>
<dbReference type="EMBL" id="ABVL01000045">
    <property type="protein sequence ID" value="EDY15950.1"/>
    <property type="molecule type" value="Genomic_DNA"/>
</dbReference>
<accession>B4DC73</accession>
<dbReference type="PANTHER" id="PTHR31302">
    <property type="entry name" value="TRANSMEMBRANE PROTEIN WITH METALLOPHOSPHOESTERASE DOMAIN-RELATED"/>
    <property type="match status" value="1"/>
</dbReference>
<dbReference type="InterPro" id="IPR029052">
    <property type="entry name" value="Metallo-depent_PP-like"/>
</dbReference>
<keyword evidence="1" id="KW-0812">Transmembrane</keyword>
<comment type="caution">
    <text evidence="3">The sequence shown here is derived from an EMBL/GenBank/DDBJ whole genome shotgun (WGS) entry which is preliminary data.</text>
</comment>
<dbReference type="InterPro" id="IPR004843">
    <property type="entry name" value="Calcineurin-like_PHP"/>
</dbReference>
<dbReference type="eggNOG" id="COG1408">
    <property type="taxonomic scope" value="Bacteria"/>
</dbReference>
<dbReference type="STRING" id="497964.CfE428DRAFT_6514"/>
<dbReference type="InterPro" id="IPR051158">
    <property type="entry name" value="Metallophosphoesterase_sf"/>
</dbReference>
<keyword evidence="1" id="KW-0472">Membrane</keyword>
<sequence>MLFFSLVFLALFLGDFFWCWKMHRRLRRFQRPWRRVWSVCVVLFAVVQACGLLVLFFGRRLDLLTESLFPEPLIAFIYIWHCLVLLPVLLIWFAGGVAAGVLRLGRMLARLERPKPAEPSGQCVTRREFVAAGAWAAPAVLALGGTGIAALQWDQFRVRQLTVQVRGLPKALDGLTIAQVCDLHVGVFTHGAVLNRIVEATNRLRADLVMLPGDLINYSLTDLPAALNVAKRLESNHGVFLCEGNHDLFEDPEAFRSLTREAGLRLLVNESAIIPVRDTPLQVLGLRWGAKEGDPRAMSSRGDQAIANSMEELLQQRNPDAFPILLAHHPHAFDYAENIPLTLAGHTHGGQLMLTKQVGFGPAMFRYWSGLYQRANRSLVVSNGVGNWFPLRVQAPAEIVHLTLRSA</sequence>
<feature type="transmembrane region" description="Helical" evidence="1">
    <location>
        <begin position="35"/>
        <end position="57"/>
    </location>
</feature>
<keyword evidence="4" id="KW-1185">Reference proteome</keyword>
<gene>
    <name evidence="3" type="ORF">CfE428DRAFT_6514</name>
</gene>
<organism evidence="3 4">
    <name type="scientific">Chthoniobacter flavus Ellin428</name>
    <dbReference type="NCBI Taxonomy" id="497964"/>
    <lineage>
        <taxon>Bacteria</taxon>
        <taxon>Pseudomonadati</taxon>
        <taxon>Verrucomicrobiota</taxon>
        <taxon>Spartobacteria</taxon>
        <taxon>Chthoniobacterales</taxon>
        <taxon>Chthoniobacteraceae</taxon>
        <taxon>Chthoniobacter</taxon>
    </lineage>
</organism>
<keyword evidence="1" id="KW-1133">Transmembrane helix</keyword>
<dbReference type="Proteomes" id="UP000005824">
    <property type="component" value="Unassembled WGS sequence"/>
</dbReference>
<dbReference type="Gene3D" id="3.60.21.10">
    <property type="match status" value="1"/>
</dbReference>
<dbReference type="InParanoid" id="B4DC73"/>
<evidence type="ECO:0000313" key="3">
    <source>
        <dbReference type="EMBL" id="EDY15950.1"/>
    </source>
</evidence>
<protein>
    <submittedName>
        <fullName evidence="3">Metallophosphoesterase</fullName>
    </submittedName>
</protein>